<dbReference type="Gene3D" id="4.10.240.10">
    <property type="entry name" value="Zn(2)-C6 fungal-type DNA-binding domain"/>
    <property type="match status" value="1"/>
</dbReference>
<organism evidence="8 9">
    <name type="scientific">Clydaea vesicula</name>
    <dbReference type="NCBI Taxonomy" id="447962"/>
    <lineage>
        <taxon>Eukaryota</taxon>
        <taxon>Fungi</taxon>
        <taxon>Fungi incertae sedis</taxon>
        <taxon>Chytridiomycota</taxon>
        <taxon>Chytridiomycota incertae sedis</taxon>
        <taxon>Chytridiomycetes</taxon>
        <taxon>Lobulomycetales</taxon>
        <taxon>Lobulomycetaceae</taxon>
        <taxon>Clydaea</taxon>
    </lineage>
</organism>
<dbReference type="PANTHER" id="PTHR47338:SF5">
    <property type="entry name" value="ZN(II)2CYS6 TRANSCRIPTION FACTOR (EUROFUNG)"/>
    <property type="match status" value="1"/>
</dbReference>
<proteinExistence type="predicted"/>
<evidence type="ECO:0000256" key="6">
    <source>
        <dbReference type="SAM" id="MobiDB-lite"/>
    </source>
</evidence>
<dbReference type="Pfam" id="PF00172">
    <property type="entry name" value="Zn_clus"/>
    <property type="match status" value="1"/>
</dbReference>
<accession>A0AAD5TVA0</accession>
<keyword evidence="9" id="KW-1185">Reference proteome</keyword>
<dbReference type="CDD" id="cd00067">
    <property type="entry name" value="GAL4"/>
    <property type="match status" value="1"/>
</dbReference>
<dbReference type="PANTHER" id="PTHR47338">
    <property type="entry name" value="ZN(II)2CYS6 TRANSCRIPTION FACTOR (EUROFUNG)-RELATED"/>
    <property type="match status" value="1"/>
</dbReference>
<evidence type="ECO:0000256" key="2">
    <source>
        <dbReference type="ARBA" id="ARBA00022723"/>
    </source>
</evidence>
<dbReference type="InterPro" id="IPR001138">
    <property type="entry name" value="Zn2Cys6_DnaBD"/>
</dbReference>
<reference evidence="8" key="1">
    <citation type="submission" date="2020-05" db="EMBL/GenBank/DDBJ databases">
        <title>Phylogenomic resolution of chytrid fungi.</title>
        <authorList>
            <person name="Stajich J.E."/>
            <person name="Amses K."/>
            <person name="Simmons R."/>
            <person name="Seto K."/>
            <person name="Myers J."/>
            <person name="Bonds A."/>
            <person name="Quandt C.A."/>
            <person name="Barry K."/>
            <person name="Liu P."/>
            <person name="Grigoriev I."/>
            <person name="Longcore J.E."/>
            <person name="James T.Y."/>
        </authorList>
    </citation>
    <scope>NUCLEOTIDE SEQUENCE</scope>
    <source>
        <strain evidence="8">JEL0476</strain>
    </source>
</reference>
<dbReference type="Proteomes" id="UP001211065">
    <property type="component" value="Unassembled WGS sequence"/>
</dbReference>
<protein>
    <recommendedName>
        <fullName evidence="7">Zn(2)-C6 fungal-type domain-containing protein</fullName>
    </recommendedName>
</protein>
<feature type="compositionally biased region" description="Low complexity" evidence="6">
    <location>
        <begin position="197"/>
        <end position="211"/>
    </location>
</feature>
<dbReference type="SMART" id="SM00066">
    <property type="entry name" value="GAL4"/>
    <property type="match status" value="1"/>
</dbReference>
<dbReference type="InterPro" id="IPR050815">
    <property type="entry name" value="TF_fung"/>
</dbReference>
<evidence type="ECO:0000313" key="9">
    <source>
        <dbReference type="Proteomes" id="UP001211065"/>
    </source>
</evidence>
<dbReference type="EMBL" id="JADGJW010001060">
    <property type="protein sequence ID" value="KAJ3207351.1"/>
    <property type="molecule type" value="Genomic_DNA"/>
</dbReference>
<dbReference type="InterPro" id="IPR036864">
    <property type="entry name" value="Zn2-C6_fun-type_DNA-bd_sf"/>
</dbReference>
<gene>
    <name evidence="8" type="ORF">HK099_000296</name>
</gene>
<evidence type="ECO:0000256" key="3">
    <source>
        <dbReference type="ARBA" id="ARBA00023015"/>
    </source>
</evidence>
<comment type="subcellular location">
    <subcellularLocation>
        <location evidence="1">Nucleus</location>
    </subcellularLocation>
</comment>
<feature type="region of interest" description="Disordered" evidence="6">
    <location>
        <begin position="177"/>
        <end position="211"/>
    </location>
</feature>
<dbReference type="GO" id="GO:0005634">
    <property type="term" value="C:nucleus"/>
    <property type="evidence" value="ECO:0007669"/>
    <property type="project" value="UniProtKB-SubCell"/>
</dbReference>
<evidence type="ECO:0000256" key="4">
    <source>
        <dbReference type="ARBA" id="ARBA00023163"/>
    </source>
</evidence>
<keyword evidence="3" id="KW-0805">Transcription regulation</keyword>
<dbReference type="AlphaFoldDB" id="A0AAD5TVA0"/>
<evidence type="ECO:0000313" key="8">
    <source>
        <dbReference type="EMBL" id="KAJ3207351.1"/>
    </source>
</evidence>
<keyword evidence="4" id="KW-0804">Transcription</keyword>
<dbReference type="PROSITE" id="PS50048">
    <property type="entry name" value="ZN2_CY6_FUNGAL_2"/>
    <property type="match status" value="1"/>
</dbReference>
<dbReference type="CDD" id="cd12148">
    <property type="entry name" value="fungal_TF_MHR"/>
    <property type="match status" value="1"/>
</dbReference>
<feature type="domain" description="Zn(2)-C6 fungal-type" evidence="7">
    <location>
        <begin position="22"/>
        <end position="59"/>
    </location>
</feature>
<evidence type="ECO:0000256" key="5">
    <source>
        <dbReference type="ARBA" id="ARBA00023242"/>
    </source>
</evidence>
<dbReference type="GO" id="GO:0008270">
    <property type="term" value="F:zinc ion binding"/>
    <property type="evidence" value="ECO:0007669"/>
    <property type="project" value="InterPro"/>
</dbReference>
<dbReference type="SUPFAM" id="SSF57701">
    <property type="entry name" value="Zn2/Cys6 DNA-binding domain"/>
    <property type="match status" value="1"/>
</dbReference>
<keyword evidence="2" id="KW-0479">Metal-binding</keyword>
<name>A0AAD5TVA0_9FUNG</name>
<evidence type="ECO:0000259" key="7">
    <source>
        <dbReference type="PROSITE" id="PS50048"/>
    </source>
</evidence>
<comment type="caution">
    <text evidence="8">The sequence shown here is derived from an EMBL/GenBank/DDBJ whole genome shotgun (WGS) entry which is preliminary data.</text>
</comment>
<dbReference type="GO" id="GO:0000981">
    <property type="term" value="F:DNA-binding transcription factor activity, RNA polymerase II-specific"/>
    <property type="evidence" value="ECO:0007669"/>
    <property type="project" value="InterPro"/>
</dbReference>
<keyword evidence="5" id="KW-0539">Nucleus</keyword>
<sequence length="635" mass="72258">MEDGVRFSTLSNPSMAHFSESSCDRCRSMKRRCDRKLPACGNCSTKRVVKRSGDNICIYSTGVKKRGPKKGVKSILLDRIQNLEALVGLSNLKSSSINELNLNFDDEDSKDSISTLNLTTSETNFNLINTPPSNDNTMLLTANNANRIPVENLSTSLISPTSFSSFNTNQNFQSVSNSQSEYFPTKSPSTVKKNIGDTSDSSSPESKCSDSPTTFNFSSPLNSSLLFFPQPFVNLQNLSNDLNDLIDQKFMNSQFFPFPSKIQIKSTPLTELEENLIELFFSSVNMCFKLLNETEFKQRIKFNNGFISDEDYKKLPNTDVDSHLKPLPEFLKNIICANCAIQARLPNLSSILENFGAEQIANAWAEKVEKSLKTYLNNWDIPLDVIIAMLLLVIHLFKMGNFSQASKWVVEVFQIAQRYNWDKNVNEQENGERIVFHRLLIKRIQCNDQNSSNDKEVFHRRLIWPLIMWMTTYSAASSGQSLLGSESDHLYMLDQNYWEKKCGLTVKPSNFDVFNLEAAKDLAWNPPNLAINMQMVFLLRQTLRFVNKSRDETYQSGINKVQNETSNPLKAVLNLIPSHSDVENIHNALIEWFNQLPSHFKLFNYLEDFVESPMPKFIPEALPNLGNVYTVQVNK</sequence>
<evidence type="ECO:0000256" key="1">
    <source>
        <dbReference type="ARBA" id="ARBA00004123"/>
    </source>
</evidence>